<dbReference type="PANTHER" id="PTHR10039">
    <property type="entry name" value="AMELOGENIN"/>
    <property type="match status" value="1"/>
</dbReference>
<evidence type="ECO:0000259" key="4">
    <source>
        <dbReference type="PROSITE" id="PS50837"/>
    </source>
</evidence>
<dbReference type="InterPro" id="IPR056884">
    <property type="entry name" value="NPHP3-like_N"/>
</dbReference>
<evidence type="ECO:0000313" key="5">
    <source>
        <dbReference type="EMBL" id="KAF5347310.1"/>
    </source>
</evidence>
<dbReference type="InterPro" id="IPR007111">
    <property type="entry name" value="NACHT_NTPase"/>
</dbReference>
<feature type="domain" description="NACHT" evidence="4">
    <location>
        <begin position="281"/>
        <end position="428"/>
    </location>
</feature>
<name>A0A8H5CT08_9AGAR</name>
<protein>
    <recommendedName>
        <fullName evidence="4">NACHT domain-containing protein</fullName>
    </recommendedName>
</protein>
<sequence length="912" mass="102066">MRFHPCTFQFIMSWQLLFAVTLAWAIREYWYWSSQRTPAAKGDLTTNRQMEKEEASGTNVGGGGELDSEERAVVAGGLEGGVTGLTHHGGESQGNLEETHILDEQELLKAVDSSSLIGVRIAETEHNVDSTLRAGRDDVIHDVPNKAQLSGPSPSMSAFSSASQGPSMPNVSSTLVQEGLDDTDTLVLTPSDRSQVLGQQAATISGGFFNNSRDLVFNNSVMYNIQNTTECVLLWLAGYTLPGAEFDSSLRDPPPRCHPGTRIDIRQMIVQWIDVPQRTHRLLWLRGTAGVGKSAIVQTLTEELWSASKLGAAFFFSRPNRLRNPIFVFPTLAYQIAVRLPAYRAYLEERMAENPKILEKGIERQFQILFVSPFSVISEAQIGRLAVFLDGLDECEGSRAQTLIVKLIASFTLHYPFSPLVWIISSRPEVHLNGVFESAEVSSAVWAHDVPSNGDKASLDVEKYLRENSRQIQSKHQALIHEHASWPVEQDITQICSASSGNYALASTIVQVIDDPGVNDPISQLQVVLSVTASPHSDPLLTLYALCTKIFDAVPKVLLPSLKLVLTYHLLTPKHLPYDFGSRLVLVATLFGLEKDTVYDGLQKLQSLIEYPSYEKAGSEGIRFRHASLSDYLEDASLSGEYTIFTEAFGFRSEVWRCCLHLVKRYSQHAAPWSNLEFAWEVNLSYTAPVKHDFWMNVLRTIFKFIFGSLNLRVGGDASDIRTRSSAADICATFEALDFTQLTFERGSLLKDLCRLTQQLSDTPSHTLVELGLVEKVKLRDLDLTHILDKRLAFKAEHTFILDFDDHNRNLRAPTPPFATVEEVEKSKSWWSRYATAFSNSPDECFHSSWTDHGFSIQPCSKLHLELERLHRSNPNLHVLLVGRGPSRSCALIYAPPVRPNPQMFYYIPYTR</sequence>
<dbReference type="InterPro" id="IPR027417">
    <property type="entry name" value="P-loop_NTPase"/>
</dbReference>
<reference evidence="5 6" key="1">
    <citation type="journal article" date="2020" name="ISME J.">
        <title>Uncovering the hidden diversity of litter-decomposition mechanisms in mushroom-forming fungi.</title>
        <authorList>
            <person name="Floudas D."/>
            <person name="Bentzer J."/>
            <person name="Ahren D."/>
            <person name="Johansson T."/>
            <person name="Persson P."/>
            <person name="Tunlid A."/>
        </authorList>
    </citation>
    <scope>NUCLEOTIDE SEQUENCE [LARGE SCALE GENOMIC DNA]</scope>
    <source>
        <strain evidence="5 6">CBS 146.42</strain>
    </source>
</reference>
<dbReference type="Gene3D" id="3.40.50.300">
    <property type="entry name" value="P-loop containing nucleotide triphosphate hydrolases"/>
    <property type="match status" value="1"/>
</dbReference>
<comment type="caution">
    <text evidence="5">The sequence shown here is derived from an EMBL/GenBank/DDBJ whole genome shotgun (WGS) entry which is preliminary data.</text>
</comment>
<organism evidence="5 6">
    <name type="scientific">Leucocoprinus leucothites</name>
    <dbReference type="NCBI Taxonomy" id="201217"/>
    <lineage>
        <taxon>Eukaryota</taxon>
        <taxon>Fungi</taxon>
        <taxon>Dikarya</taxon>
        <taxon>Basidiomycota</taxon>
        <taxon>Agaricomycotina</taxon>
        <taxon>Agaricomycetes</taxon>
        <taxon>Agaricomycetidae</taxon>
        <taxon>Agaricales</taxon>
        <taxon>Agaricineae</taxon>
        <taxon>Agaricaceae</taxon>
        <taxon>Leucocoprinus</taxon>
    </lineage>
</organism>
<dbReference type="AlphaFoldDB" id="A0A8H5CT08"/>
<evidence type="ECO:0000313" key="6">
    <source>
        <dbReference type="Proteomes" id="UP000559027"/>
    </source>
</evidence>
<keyword evidence="6" id="KW-1185">Reference proteome</keyword>
<proteinExistence type="predicted"/>
<evidence type="ECO:0000256" key="2">
    <source>
        <dbReference type="SAM" id="MobiDB-lite"/>
    </source>
</evidence>
<dbReference type="OrthoDB" id="3038309at2759"/>
<dbReference type="PROSITE" id="PS50837">
    <property type="entry name" value="NACHT"/>
    <property type="match status" value="1"/>
</dbReference>
<feature type="region of interest" description="Disordered" evidence="2">
    <location>
        <begin position="143"/>
        <end position="174"/>
    </location>
</feature>
<evidence type="ECO:0000256" key="1">
    <source>
        <dbReference type="ARBA" id="ARBA00022737"/>
    </source>
</evidence>
<dbReference type="SUPFAM" id="SSF52540">
    <property type="entry name" value="P-loop containing nucleoside triphosphate hydrolases"/>
    <property type="match status" value="1"/>
</dbReference>
<dbReference type="Proteomes" id="UP000559027">
    <property type="component" value="Unassembled WGS sequence"/>
</dbReference>
<accession>A0A8H5CT08</accession>
<keyword evidence="3" id="KW-0732">Signal</keyword>
<feature type="chain" id="PRO_5034181859" description="NACHT domain-containing protein" evidence="3">
    <location>
        <begin position="26"/>
        <end position="912"/>
    </location>
</feature>
<evidence type="ECO:0000256" key="3">
    <source>
        <dbReference type="SAM" id="SignalP"/>
    </source>
</evidence>
<dbReference type="PANTHER" id="PTHR10039:SF14">
    <property type="entry name" value="NACHT DOMAIN-CONTAINING PROTEIN"/>
    <property type="match status" value="1"/>
</dbReference>
<gene>
    <name evidence="5" type="ORF">D9756_009936</name>
</gene>
<feature type="compositionally biased region" description="Low complexity" evidence="2">
    <location>
        <begin position="150"/>
        <end position="168"/>
    </location>
</feature>
<feature type="signal peptide" evidence="3">
    <location>
        <begin position="1"/>
        <end position="25"/>
    </location>
</feature>
<keyword evidence="1" id="KW-0677">Repeat</keyword>
<feature type="region of interest" description="Disordered" evidence="2">
    <location>
        <begin position="42"/>
        <end position="66"/>
    </location>
</feature>
<dbReference type="EMBL" id="JAACJO010000026">
    <property type="protein sequence ID" value="KAF5347310.1"/>
    <property type="molecule type" value="Genomic_DNA"/>
</dbReference>
<dbReference type="Pfam" id="PF24883">
    <property type="entry name" value="NPHP3_N"/>
    <property type="match status" value="1"/>
</dbReference>